<dbReference type="EMBL" id="JBJQND010000011">
    <property type="protein sequence ID" value="KAL3861301.1"/>
    <property type="molecule type" value="Genomic_DNA"/>
</dbReference>
<dbReference type="Proteomes" id="UP001634394">
    <property type="component" value="Unassembled WGS sequence"/>
</dbReference>
<proteinExistence type="predicted"/>
<feature type="region of interest" description="Disordered" evidence="1">
    <location>
        <begin position="299"/>
        <end position="403"/>
    </location>
</feature>
<evidence type="ECO:0000256" key="1">
    <source>
        <dbReference type="SAM" id="MobiDB-lite"/>
    </source>
</evidence>
<feature type="compositionally biased region" description="Polar residues" evidence="1">
    <location>
        <begin position="57"/>
        <end position="81"/>
    </location>
</feature>
<name>A0ABD3VJD4_SINWO</name>
<feature type="region of interest" description="Disordered" evidence="1">
    <location>
        <begin position="43"/>
        <end position="176"/>
    </location>
</feature>
<accession>A0ABD3VJD4</accession>
<keyword evidence="3" id="KW-1185">Reference proteome</keyword>
<evidence type="ECO:0000313" key="2">
    <source>
        <dbReference type="EMBL" id="KAL3861301.1"/>
    </source>
</evidence>
<feature type="compositionally biased region" description="Polar residues" evidence="1">
    <location>
        <begin position="95"/>
        <end position="106"/>
    </location>
</feature>
<feature type="region of interest" description="Disordered" evidence="1">
    <location>
        <begin position="1"/>
        <end position="28"/>
    </location>
</feature>
<feature type="compositionally biased region" description="Low complexity" evidence="1">
    <location>
        <begin position="378"/>
        <end position="388"/>
    </location>
</feature>
<feature type="compositionally biased region" description="Basic and acidic residues" evidence="1">
    <location>
        <begin position="161"/>
        <end position="176"/>
    </location>
</feature>
<reference evidence="2 3" key="1">
    <citation type="submission" date="2024-11" db="EMBL/GenBank/DDBJ databases">
        <title>Chromosome-level genome assembly of the freshwater bivalve Anodonta woodiana.</title>
        <authorList>
            <person name="Chen X."/>
        </authorList>
    </citation>
    <scope>NUCLEOTIDE SEQUENCE [LARGE SCALE GENOMIC DNA]</scope>
    <source>
        <strain evidence="2">MN2024</strain>
        <tissue evidence="2">Gills</tissue>
    </source>
</reference>
<sequence>MRQESRSQRQDAVTLESDDNMSTGSSTDISMSYGVVHIHGAELSSDESLESSIPSLNSCFEDNPPSYSYSTNLPNTASHTVGKTEPKRPGDLKSATKNGSQIQKMANLSRGEPDGTSRPSDYQKNRVREPWHEVSETEVKVPVESEETDPKTLLSSTQVGDRTESERQDSDSEDHSEKIVLKINQTEDLVKLRDICEGLVFPASLCDAAENSSNEVQGKTLRRDFKAMEANASDKERNQRNVPLHNDDQVQYNNCSFSSELEDEENNLNITTRSKCNTEETCHSYSSLQDKEDIQIETKGVEDSGKDGIDSKSSLEEIVKEANDSFNDTDPDVEESSSDQTSSHSDDDGVCSNGDAELNRELQQPSQGQNDLQNEFNSSSLSVNSDESGIGIEERTIKTVQGS</sequence>
<organism evidence="2 3">
    <name type="scientific">Sinanodonta woodiana</name>
    <name type="common">Chinese pond mussel</name>
    <name type="synonym">Anodonta woodiana</name>
    <dbReference type="NCBI Taxonomy" id="1069815"/>
    <lineage>
        <taxon>Eukaryota</taxon>
        <taxon>Metazoa</taxon>
        <taxon>Spiralia</taxon>
        <taxon>Lophotrochozoa</taxon>
        <taxon>Mollusca</taxon>
        <taxon>Bivalvia</taxon>
        <taxon>Autobranchia</taxon>
        <taxon>Heteroconchia</taxon>
        <taxon>Palaeoheterodonta</taxon>
        <taxon>Unionida</taxon>
        <taxon>Unionoidea</taxon>
        <taxon>Unionidae</taxon>
        <taxon>Unioninae</taxon>
        <taxon>Sinanodonta</taxon>
    </lineage>
</organism>
<feature type="compositionally biased region" description="Polar residues" evidence="1">
    <location>
        <begin position="361"/>
        <end position="377"/>
    </location>
</feature>
<protein>
    <submittedName>
        <fullName evidence="2">Uncharacterized protein</fullName>
    </submittedName>
</protein>
<comment type="caution">
    <text evidence="2">The sequence shown here is derived from an EMBL/GenBank/DDBJ whole genome shotgun (WGS) entry which is preliminary data.</text>
</comment>
<feature type="compositionally biased region" description="Basic and acidic residues" evidence="1">
    <location>
        <begin position="111"/>
        <end position="143"/>
    </location>
</feature>
<feature type="compositionally biased region" description="Acidic residues" evidence="1">
    <location>
        <begin position="327"/>
        <end position="337"/>
    </location>
</feature>
<dbReference type="AlphaFoldDB" id="A0ABD3VJD4"/>
<feature type="compositionally biased region" description="Basic and acidic residues" evidence="1">
    <location>
        <begin position="82"/>
        <end position="91"/>
    </location>
</feature>
<evidence type="ECO:0000313" key="3">
    <source>
        <dbReference type="Proteomes" id="UP001634394"/>
    </source>
</evidence>
<gene>
    <name evidence="2" type="ORF">ACJMK2_007338</name>
</gene>
<feature type="compositionally biased region" description="Basic and acidic residues" evidence="1">
    <location>
        <begin position="299"/>
        <end position="323"/>
    </location>
</feature>